<dbReference type="RefSeq" id="WP_150039340.1">
    <property type="nucleotide sequence ID" value="NZ_OW485601.1"/>
</dbReference>
<feature type="binding site" evidence="12">
    <location>
        <position position="262"/>
    </location>
    <ligand>
        <name>Zn(2+)</name>
        <dbReference type="ChEBI" id="CHEBI:29105"/>
    </ligand>
</feature>
<evidence type="ECO:0000256" key="12">
    <source>
        <dbReference type="HAMAP-Rule" id="MF_00388"/>
    </source>
</evidence>
<dbReference type="UniPathway" id="UPA00359">
    <property type="reaction ID" value="UER00478"/>
</dbReference>
<dbReference type="InterPro" id="IPR015870">
    <property type="entry name" value="UDP-acyl_N-AcGlcN_deAcase_N"/>
</dbReference>
<keyword evidence="9 12" id="KW-0862">Zinc</keyword>
<evidence type="ECO:0000313" key="14">
    <source>
        <dbReference type="Proteomes" id="UP000325255"/>
    </source>
</evidence>
<evidence type="ECO:0000256" key="7">
    <source>
        <dbReference type="ARBA" id="ARBA00022723"/>
    </source>
</evidence>
<evidence type="ECO:0000313" key="13">
    <source>
        <dbReference type="EMBL" id="KAA5613592.1"/>
    </source>
</evidence>
<evidence type="ECO:0000256" key="5">
    <source>
        <dbReference type="ARBA" id="ARBA00022516"/>
    </source>
</evidence>
<keyword evidence="8 12" id="KW-0378">Hydrolase</keyword>
<evidence type="ECO:0000256" key="9">
    <source>
        <dbReference type="ARBA" id="ARBA00022833"/>
    </source>
</evidence>
<dbReference type="Gene3D" id="3.30.1700.10">
    <property type="entry name" value="lpxc deacetylase, domain 2"/>
    <property type="match status" value="1"/>
</dbReference>
<evidence type="ECO:0000256" key="1">
    <source>
        <dbReference type="ARBA" id="ARBA00001947"/>
    </source>
</evidence>
<evidence type="ECO:0000256" key="4">
    <source>
        <dbReference type="ARBA" id="ARBA00012745"/>
    </source>
</evidence>
<evidence type="ECO:0000256" key="3">
    <source>
        <dbReference type="ARBA" id="ARBA00005002"/>
    </source>
</evidence>
<protein>
    <recommendedName>
        <fullName evidence="4 12">UDP-3-O-acyl-N-acetylglucosamine deacetylase</fullName>
        <shortName evidence="12">UDP-3-O-acyl-GlcNAc deacetylase</shortName>
        <ecNumber evidence="4 12">3.5.1.108</ecNumber>
    </recommendedName>
    <alternativeName>
        <fullName evidence="12">UDP-3-O-[R-3-hydroxymyristoyl]-N-acetylglucosamine deacetylase</fullName>
    </alternativeName>
</protein>
<dbReference type="GO" id="GO:0103117">
    <property type="term" value="F:UDP-3-O-acyl-N-acetylglucosamine deacetylase activity"/>
    <property type="evidence" value="ECO:0007669"/>
    <property type="project" value="UniProtKB-UniRule"/>
</dbReference>
<proteinExistence type="inferred from homology"/>
<dbReference type="EMBL" id="VWPK01000005">
    <property type="protein sequence ID" value="KAA5613592.1"/>
    <property type="molecule type" value="Genomic_DNA"/>
</dbReference>
<dbReference type="InterPro" id="IPR004463">
    <property type="entry name" value="UDP-acyl_GlcNac_deAcase"/>
</dbReference>
<dbReference type="GO" id="GO:0046872">
    <property type="term" value="F:metal ion binding"/>
    <property type="evidence" value="ECO:0007669"/>
    <property type="project" value="UniProtKB-KW"/>
</dbReference>
<dbReference type="GO" id="GO:0009245">
    <property type="term" value="P:lipid A biosynthetic process"/>
    <property type="evidence" value="ECO:0007669"/>
    <property type="project" value="UniProtKB-UniRule"/>
</dbReference>
<dbReference type="PANTHER" id="PTHR33694">
    <property type="entry name" value="UDP-3-O-ACYL-N-ACETYLGLUCOSAMINE DEACETYLASE 1, MITOCHONDRIAL-RELATED"/>
    <property type="match status" value="1"/>
</dbReference>
<comment type="cofactor">
    <cofactor evidence="1 12">
        <name>Zn(2+)</name>
        <dbReference type="ChEBI" id="CHEBI:29105"/>
    </cofactor>
</comment>
<dbReference type="PANTHER" id="PTHR33694:SF1">
    <property type="entry name" value="UDP-3-O-ACYL-N-ACETYLGLUCOSAMINE DEACETYLASE 1, MITOCHONDRIAL-RELATED"/>
    <property type="match status" value="1"/>
</dbReference>
<comment type="pathway">
    <text evidence="3 12">Glycolipid biosynthesis; lipid IV(A) biosynthesis; lipid IV(A) from (3R)-3-hydroxytetradecanoyl-[acyl-carrier-protein] and UDP-N-acetyl-alpha-D-glucosamine: step 2/6.</text>
</comment>
<dbReference type="AlphaFoldDB" id="A0A5M6IZ37"/>
<sequence length="329" mass="34669">MDGLPQTFRLETAAFGAAPRLAGLGFGMQRTLRNAISCVGVGLHSGRKVSLSLRPAPADTGIVVRRTDLGIDIPARWDNVVDTRLCTVLGLPGQPAHRVGTVEHVLAALAGCGVHNAVLEVDAPEMPILDGSAAAFVFLIDCAGIVEQDQPLRAIEVLRPVRVSQGDAYAELRPGVHGFDIAGSIAFEAEAIGRQALTLRLSETSFRTDLARARTFALAAEIDSLRAAGLARGGSLDNAVVVDGAQVLNPAGLRMQDEFVRHKLLDVVGDLSLAGAPLRARLLAHRPGHALNNRLLHALFADAANWRFAPQPEPLASWHAGLPAAAAPV</sequence>
<accession>A0A5M6IZ37</accession>
<dbReference type="Pfam" id="PF03331">
    <property type="entry name" value="LpxC"/>
    <property type="match status" value="1"/>
</dbReference>
<dbReference type="SUPFAM" id="SSF54211">
    <property type="entry name" value="Ribosomal protein S5 domain 2-like"/>
    <property type="match status" value="2"/>
</dbReference>
<evidence type="ECO:0000256" key="11">
    <source>
        <dbReference type="ARBA" id="ARBA00024535"/>
    </source>
</evidence>
<evidence type="ECO:0000256" key="2">
    <source>
        <dbReference type="ARBA" id="ARBA00002923"/>
    </source>
</evidence>
<gene>
    <name evidence="12" type="primary">lpxC</name>
    <name evidence="13" type="ORF">F1189_04030</name>
</gene>
<dbReference type="GO" id="GO:0016020">
    <property type="term" value="C:membrane"/>
    <property type="evidence" value="ECO:0007669"/>
    <property type="project" value="GOC"/>
</dbReference>
<comment type="caution">
    <text evidence="13">The sequence shown here is derived from an EMBL/GenBank/DDBJ whole genome shotgun (WGS) entry which is preliminary data.</text>
</comment>
<keyword evidence="10 12" id="KW-0443">Lipid metabolism</keyword>
<keyword evidence="14" id="KW-1185">Reference proteome</keyword>
<keyword evidence="5 12" id="KW-0444">Lipid biosynthesis</keyword>
<evidence type="ECO:0000256" key="10">
    <source>
        <dbReference type="ARBA" id="ARBA00023098"/>
    </source>
</evidence>
<dbReference type="HAMAP" id="MF_00388">
    <property type="entry name" value="LpxC"/>
    <property type="match status" value="1"/>
</dbReference>
<dbReference type="EC" id="3.5.1.108" evidence="4 12"/>
<dbReference type="Gene3D" id="3.30.230.20">
    <property type="entry name" value="lpxc deacetylase, domain 1"/>
    <property type="match status" value="1"/>
</dbReference>
<evidence type="ECO:0000256" key="6">
    <source>
        <dbReference type="ARBA" id="ARBA00022556"/>
    </source>
</evidence>
<comment type="catalytic activity">
    <reaction evidence="11 12">
        <text>a UDP-3-O-[(3R)-3-hydroxyacyl]-N-acetyl-alpha-D-glucosamine + H2O = a UDP-3-O-[(3R)-3-hydroxyacyl]-alpha-D-glucosamine + acetate</text>
        <dbReference type="Rhea" id="RHEA:67816"/>
        <dbReference type="ChEBI" id="CHEBI:15377"/>
        <dbReference type="ChEBI" id="CHEBI:30089"/>
        <dbReference type="ChEBI" id="CHEBI:137740"/>
        <dbReference type="ChEBI" id="CHEBI:173225"/>
        <dbReference type="EC" id="3.5.1.108"/>
    </reaction>
</comment>
<feature type="binding site" evidence="12">
    <location>
        <position position="266"/>
    </location>
    <ligand>
        <name>Zn(2+)</name>
        <dbReference type="ChEBI" id="CHEBI:29105"/>
    </ligand>
</feature>
<feature type="binding site" evidence="12">
    <location>
        <position position="104"/>
    </location>
    <ligand>
        <name>Zn(2+)</name>
        <dbReference type="ChEBI" id="CHEBI:29105"/>
    </ligand>
</feature>
<dbReference type="Proteomes" id="UP000325255">
    <property type="component" value="Unassembled WGS sequence"/>
</dbReference>
<keyword evidence="7 12" id="KW-0479">Metal-binding</keyword>
<dbReference type="InterPro" id="IPR020568">
    <property type="entry name" value="Ribosomal_Su5_D2-typ_SF"/>
</dbReference>
<organism evidence="13 14">
    <name type="scientific">Rhodovastum atsumiense</name>
    <dbReference type="NCBI Taxonomy" id="504468"/>
    <lineage>
        <taxon>Bacteria</taxon>
        <taxon>Pseudomonadati</taxon>
        <taxon>Pseudomonadota</taxon>
        <taxon>Alphaproteobacteria</taxon>
        <taxon>Acetobacterales</taxon>
        <taxon>Acetobacteraceae</taxon>
        <taxon>Rhodovastum</taxon>
    </lineage>
</organism>
<evidence type="ECO:0000256" key="8">
    <source>
        <dbReference type="ARBA" id="ARBA00022801"/>
    </source>
</evidence>
<name>A0A5M6IZ37_9PROT</name>
<dbReference type="InterPro" id="IPR011334">
    <property type="entry name" value="UDP-acyl_GlcNac_deAcase_C"/>
</dbReference>
<comment type="function">
    <text evidence="2 12">Catalyzes the hydrolysis of UDP-3-O-myristoyl-N-acetylglucosamine to form UDP-3-O-myristoylglucosamine and acetate, the committed step in lipid A biosynthesis.</text>
</comment>
<comment type="similarity">
    <text evidence="12">Belongs to the LpxC family.</text>
</comment>
<dbReference type="OrthoDB" id="9802746at2"/>
<dbReference type="NCBIfam" id="TIGR00325">
    <property type="entry name" value="lpxC"/>
    <property type="match status" value="1"/>
</dbReference>
<reference evidence="13 14" key="1">
    <citation type="submission" date="2019-09" db="EMBL/GenBank/DDBJ databases">
        <title>Genome sequence of Rhodovastum atsumiense, a diverse member of the Acetobacteraceae family of non-sulfur purple photosynthetic bacteria.</title>
        <authorList>
            <person name="Meyer T."/>
            <person name="Kyndt J."/>
        </authorList>
    </citation>
    <scope>NUCLEOTIDE SEQUENCE [LARGE SCALE GENOMIC DNA]</scope>
    <source>
        <strain evidence="13 14">DSM 21279</strain>
    </source>
</reference>
<feature type="active site" description="Proton donor" evidence="12">
    <location>
        <position position="289"/>
    </location>
</feature>
<keyword evidence="6 12" id="KW-0441">Lipid A biosynthesis</keyword>